<protein>
    <recommendedName>
        <fullName evidence="2">Serine/threonine protein kinase</fullName>
    </recommendedName>
</protein>
<dbReference type="AlphaFoldDB" id="A0A7J3I8D3"/>
<accession>A0A7J3I8D3</accession>
<gene>
    <name evidence="1" type="ORF">ENT87_05690</name>
</gene>
<name>A0A7J3I8D3_9CREN</name>
<reference evidence="1" key="1">
    <citation type="journal article" date="2020" name="mSystems">
        <title>Genome- and Community-Level Interaction Insights into Carbon Utilization and Element Cycling Functions of Hydrothermarchaeota in Hydrothermal Sediment.</title>
        <authorList>
            <person name="Zhou Z."/>
            <person name="Liu Y."/>
            <person name="Xu W."/>
            <person name="Pan J."/>
            <person name="Luo Z.H."/>
            <person name="Li M."/>
        </authorList>
    </citation>
    <scope>NUCLEOTIDE SEQUENCE [LARGE SCALE GENOMIC DNA]</scope>
    <source>
        <strain evidence="1">SpSt-618</strain>
    </source>
</reference>
<dbReference type="SUPFAM" id="SSF56112">
    <property type="entry name" value="Protein kinase-like (PK-like)"/>
    <property type="match status" value="1"/>
</dbReference>
<organism evidence="1">
    <name type="scientific">Ignisphaera aggregans</name>
    <dbReference type="NCBI Taxonomy" id="334771"/>
    <lineage>
        <taxon>Archaea</taxon>
        <taxon>Thermoproteota</taxon>
        <taxon>Thermoprotei</taxon>
        <taxon>Desulfurococcales</taxon>
        <taxon>Desulfurococcaceae</taxon>
        <taxon>Ignisphaera</taxon>
    </lineage>
</organism>
<comment type="caution">
    <text evidence="1">The sequence shown here is derived from an EMBL/GenBank/DDBJ whole genome shotgun (WGS) entry which is preliminary data.</text>
</comment>
<sequence length="258" mass="29692">MLCHSYELIEMPIDMHPRIVCYPYGEGSSCIYRIENIREMGIENIYSFGKVQIDRYHVVGKGHAAIIVLARHRVHGTVALKIRRMDSKRASLRDEAKLLEAIHGYAPRVYLYSDDFIVREYVDGPTIEEFLKAIRSRNDVATLIKSLLLATYTLDQLNIDVGELSRPYRQVVLLCGDPSKPYFIDLESGRLYLKPSNVTRIINFVLFGCVKGSRIRDVLGLDEYRVSLLIELARQYKYSPHASREDILNRVFSIVGDY</sequence>
<proteinExistence type="predicted"/>
<dbReference type="EMBL" id="DTAI01000163">
    <property type="protein sequence ID" value="HGN37020.1"/>
    <property type="molecule type" value="Genomic_DNA"/>
</dbReference>
<evidence type="ECO:0000313" key="1">
    <source>
        <dbReference type="EMBL" id="HGN37020.1"/>
    </source>
</evidence>
<dbReference type="InterPro" id="IPR011009">
    <property type="entry name" value="Kinase-like_dom_sf"/>
</dbReference>
<evidence type="ECO:0008006" key="2">
    <source>
        <dbReference type="Google" id="ProtNLM"/>
    </source>
</evidence>